<gene>
    <name evidence="1" type="ORF">FOXG_21243</name>
</gene>
<protein>
    <submittedName>
        <fullName evidence="1">Uncharacterized protein</fullName>
    </submittedName>
</protein>
<dbReference type="GeneID" id="28961949"/>
<reference evidence="1" key="1">
    <citation type="submission" date="2007-04" db="EMBL/GenBank/DDBJ databases">
        <authorList>
            <consortium name="The Broad Institute Genome Sequencing Platform"/>
            <person name="Birren B."/>
            <person name="Lander E."/>
            <person name="Galagan J."/>
            <person name="Nusbaum C."/>
            <person name="Devon K."/>
            <person name="Ma L.-J."/>
            <person name="Jaffe D."/>
            <person name="Butler J."/>
            <person name="Alvarez P."/>
            <person name="Gnerre S."/>
            <person name="Grabherr M."/>
            <person name="Kleber M."/>
            <person name="Mauceli E."/>
            <person name="Brockman W."/>
            <person name="MacCallum I.A."/>
            <person name="Young S."/>
            <person name="LaButti K."/>
            <person name="DeCaprio D."/>
            <person name="Crawford M."/>
            <person name="Koehrsen M."/>
            <person name="Engels R."/>
            <person name="Montgomery P."/>
            <person name="Pearson M."/>
            <person name="Howarth C."/>
            <person name="Larson L."/>
            <person name="White J."/>
            <person name="O'Leary S."/>
            <person name="Kodira C."/>
            <person name="Zeng Q."/>
            <person name="Yandava C."/>
            <person name="Alvarado L."/>
            <person name="Kistler C."/>
            <person name="Shim W.-B."/>
            <person name="Kang S."/>
            <person name="Woloshuk C."/>
        </authorList>
    </citation>
    <scope>NUCLEOTIDE SEQUENCE</scope>
    <source>
        <strain evidence="1">4287</strain>
    </source>
</reference>
<sequence length="93" mass="10269">MAEFRLNSSALSLLLSDVESLQCTISFVIKSTMVSAVTCFGDSIWVLFQLPSQFEVSSSLFFFTDEGGDQLCIGLNGLRHAEGDRMIVGFIHR</sequence>
<evidence type="ECO:0000313" key="2">
    <source>
        <dbReference type="Proteomes" id="UP000009097"/>
    </source>
</evidence>
<dbReference type="EMBL" id="DS231715">
    <property type="protein sequence ID" value="KNB15017.1"/>
    <property type="molecule type" value="Genomic_DNA"/>
</dbReference>
<dbReference type="Proteomes" id="UP000009097">
    <property type="component" value="Unassembled WGS sequence"/>
</dbReference>
<dbReference type="RefSeq" id="XP_018253062.1">
    <property type="nucleotide sequence ID" value="XM_018401551.1"/>
</dbReference>
<dbReference type="KEGG" id="fox:FOXG_21243"/>
<reference evidence="1" key="2">
    <citation type="journal article" date="2010" name="Nature">
        <title>Comparative genomics reveals mobile pathogenicity chromosomes in Fusarium.</title>
        <authorList>
            <person name="Ma L.J."/>
            <person name="van der Does H.C."/>
            <person name="Borkovich K.A."/>
            <person name="Coleman J.J."/>
            <person name="Daboussi M.J."/>
            <person name="Di Pietro A."/>
            <person name="Dufresne M."/>
            <person name="Freitag M."/>
            <person name="Grabherr M."/>
            <person name="Henrissat B."/>
            <person name="Houterman P.M."/>
            <person name="Kang S."/>
            <person name="Shim W.B."/>
            <person name="Woloshuk C."/>
            <person name="Xie X."/>
            <person name="Xu J.R."/>
            <person name="Antoniw J."/>
            <person name="Baker S.E."/>
            <person name="Bluhm B.H."/>
            <person name="Breakspear A."/>
            <person name="Brown D.W."/>
            <person name="Butchko R.A."/>
            <person name="Chapman S."/>
            <person name="Coulson R."/>
            <person name="Coutinho P.M."/>
            <person name="Danchin E.G."/>
            <person name="Diener A."/>
            <person name="Gale L.R."/>
            <person name="Gardiner D.M."/>
            <person name="Goff S."/>
            <person name="Hammond-Kosack K.E."/>
            <person name="Hilburn K."/>
            <person name="Hua-Van A."/>
            <person name="Jonkers W."/>
            <person name="Kazan K."/>
            <person name="Kodira C.D."/>
            <person name="Koehrsen M."/>
            <person name="Kumar L."/>
            <person name="Lee Y.H."/>
            <person name="Li L."/>
            <person name="Manners J.M."/>
            <person name="Miranda-Saavedra D."/>
            <person name="Mukherjee M."/>
            <person name="Park G."/>
            <person name="Park J."/>
            <person name="Park S.Y."/>
            <person name="Proctor R.H."/>
            <person name="Regev A."/>
            <person name="Ruiz-Roldan M.C."/>
            <person name="Sain D."/>
            <person name="Sakthikumar S."/>
            <person name="Sykes S."/>
            <person name="Schwartz D.C."/>
            <person name="Turgeon B.G."/>
            <person name="Wapinski I."/>
            <person name="Yoder O."/>
            <person name="Young S."/>
            <person name="Zeng Q."/>
            <person name="Zhou S."/>
            <person name="Galagan J."/>
            <person name="Cuomo C.A."/>
            <person name="Kistler H.C."/>
            <person name="Rep M."/>
        </authorList>
    </citation>
    <scope>NUCLEOTIDE SEQUENCE [LARGE SCALE GENOMIC DNA]</scope>
    <source>
        <strain evidence="1">4287</strain>
    </source>
</reference>
<dbReference type="VEuPathDB" id="FungiDB:FOXG_21243"/>
<accession>A0A0J9WSX0</accession>
<organism evidence="1 2">
    <name type="scientific">Fusarium oxysporum f. sp. lycopersici (strain 4287 / CBS 123668 / FGSC 9935 / NRRL 34936)</name>
    <name type="common">Fusarium vascular wilt of tomato</name>
    <dbReference type="NCBI Taxonomy" id="426428"/>
    <lineage>
        <taxon>Eukaryota</taxon>
        <taxon>Fungi</taxon>
        <taxon>Dikarya</taxon>
        <taxon>Ascomycota</taxon>
        <taxon>Pezizomycotina</taxon>
        <taxon>Sordariomycetes</taxon>
        <taxon>Hypocreomycetidae</taxon>
        <taxon>Hypocreales</taxon>
        <taxon>Nectriaceae</taxon>
        <taxon>Fusarium</taxon>
        <taxon>Fusarium oxysporum species complex</taxon>
    </lineage>
</organism>
<evidence type="ECO:0000313" key="1">
    <source>
        <dbReference type="EMBL" id="KNB15017.1"/>
    </source>
</evidence>
<dbReference type="AlphaFoldDB" id="A0A0J9WSX0"/>
<proteinExistence type="predicted"/>
<name>A0A0J9WSX0_FUSO4</name>